<organism evidence="3 4">
    <name type="scientific">Pectobacterium polonicum</name>
    <dbReference type="NCBI Taxonomy" id="2485124"/>
    <lineage>
        <taxon>Bacteria</taxon>
        <taxon>Pseudomonadati</taxon>
        <taxon>Pseudomonadota</taxon>
        <taxon>Gammaproteobacteria</taxon>
        <taxon>Enterobacterales</taxon>
        <taxon>Pectobacteriaceae</taxon>
        <taxon>Pectobacterium</taxon>
    </lineage>
</organism>
<feature type="transmembrane region" description="Helical" evidence="1">
    <location>
        <begin position="70"/>
        <end position="89"/>
    </location>
</feature>
<name>A0AAE9NTR3_9GAMM</name>
<reference evidence="3" key="1">
    <citation type="submission" date="2021-12" db="EMBL/GenBank/DDBJ databases">
        <title>Genome sequence of novel Pectobacterium sp. causing blackleg.</title>
        <authorList>
            <person name="Wang J."/>
        </authorList>
    </citation>
    <scope>NUCLEOTIDE SEQUENCE</scope>
    <source>
        <strain evidence="3">BY21311</strain>
    </source>
</reference>
<dbReference type="InterPro" id="IPR024399">
    <property type="entry name" value="DUF2628"/>
</dbReference>
<evidence type="ECO:0000313" key="2">
    <source>
        <dbReference type="EMBL" id="MEQ9937085.1"/>
    </source>
</evidence>
<gene>
    <name evidence="2" type="ORF">ABRQ07_05545</name>
    <name evidence="3" type="ORF">LW347_05080</name>
</gene>
<protein>
    <submittedName>
        <fullName evidence="3">DUF2628 domain-containing protein</fullName>
    </submittedName>
</protein>
<dbReference type="EMBL" id="CP090065">
    <property type="protein sequence ID" value="UVO09348.1"/>
    <property type="molecule type" value="Genomic_DNA"/>
</dbReference>
<keyword evidence="5" id="KW-1185">Reference proteome</keyword>
<evidence type="ECO:0000256" key="1">
    <source>
        <dbReference type="SAM" id="Phobius"/>
    </source>
</evidence>
<dbReference type="KEGG" id="ppoo:LW347_05080"/>
<evidence type="ECO:0000313" key="5">
    <source>
        <dbReference type="Proteomes" id="UP001463408"/>
    </source>
</evidence>
<evidence type="ECO:0000313" key="4">
    <source>
        <dbReference type="Proteomes" id="UP001059272"/>
    </source>
</evidence>
<proteinExistence type="predicted"/>
<sequence length="136" mass="15660">MENTVGKQYSKKWQTRFSFYNEFGGPKSPAFKDGFKNATFGTKMLLNFNFIAFFFSIIYFFVLGLWRKNLTLFGISVAVGAVFACLEVFANIPLPEYTDNAVRFGLSLMWASTANYAYYLKETQDSKSWNPFEGMF</sequence>
<keyword evidence="1" id="KW-1133">Transmembrane helix</keyword>
<dbReference type="Proteomes" id="UP001059272">
    <property type="component" value="Chromosome"/>
</dbReference>
<accession>A0AAE9NTR3</accession>
<reference evidence="2 5" key="2">
    <citation type="submission" date="2024-06" db="EMBL/GenBank/DDBJ databases">
        <title>Pangenomics to understand the prophage dynamics in the radiating lineages of P. brasiliense.</title>
        <authorList>
            <person name="Pardeshi L.A."/>
            <person name="Van Duivenbode I."/>
            <person name="Jonkheer E.M."/>
            <person name="Pel M.J.C."/>
            <person name="Kupczok A."/>
            <person name="De Ridder D."/>
            <person name="Smit S."/>
            <person name="Van Der Lee T.J."/>
        </authorList>
    </citation>
    <scope>NUCLEOTIDE SEQUENCE [LARGE SCALE GENOMIC DNA]</scope>
    <source>
        <strain evidence="2 5">PD 8607</strain>
    </source>
</reference>
<dbReference type="Proteomes" id="UP001463408">
    <property type="component" value="Unassembled WGS sequence"/>
</dbReference>
<dbReference type="AlphaFoldDB" id="A0AAE9NTR3"/>
<feature type="transmembrane region" description="Helical" evidence="1">
    <location>
        <begin position="44"/>
        <end position="63"/>
    </location>
</feature>
<dbReference type="Pfam" id="PF10947">
    <property type="entry name" value="DUF2628"/>
    <property type="match status" value="1"/>
</dbReference>
<keyword evidence="1" id="KW-0812">Transmembrane</keyword>
<keyword evidence="1" id="KW-0472">Membrane</keyword>
<dbReference type="RefSeq" id="WP_137739248.1">
    <property type="nucleotide sequence ID" value="NZ_CP090065.1"/>
</dbReference>
<evidence type="ECO:0000313" key="3">
    <source>
        <dbReference type="EMBL" id="UVO09348.1"/>
    </source>
</evidence>
<feature type="transmembrane region" description="Helical" evidence="1">
    <location>
        <begin position="101"/>
        <end position="120"/>
    </location>
</feature>
<dbReference type="EMBL" id="JBEHEF010000004">
    <property type="protein sequence ID" value="MEQ9937085.1"/>
    <property type="molecule type" value="Genomic_DNA"/>
</dbReference>